<dbReference type="OrthoDB" id="9764467at2"/>
<keyword evidence="5" id="KW-1185">Reference proteome</keyword>
<feature type="domain" description="YhaN AAA" evidence="3">
    <location>
        <begin position="1"/>
        <end position="208"/>
    </location>
</feature>
<dbReference type="AlphaFoldDB" id="A0A4S4C3F4"/>
<evidence type="ECO:0000256" key="2">
    <source>
        <dbReference type="SAM" id="Phobius"/>
    </source>
</evidence>
<name>A0A4S4C3F4_9BACI</name>
<dbReference type="Gene3D" id="3.40.50.300">
    <property type="entry name" value="P-loop containing nucleotide triphosphate hydrolases"/>
    <property type="match status" value="2"/>
</dbReference>
<feature type="coiled-coil region" evidence="1">
    <location>
        <begin position="691"/>
        <end position="801"/>
    </location>
</feature>
<sequence>MKIVELKIDGYGKFEDQCFKFENSHLQIIYGENEAGKSTIMSFIHSILFGFPTKQQSENRYEPKKGKAYGGYIVIRTDDNTQLKIIRRHGKTGGQVRIEFEDGEVVDGDEYLQTILSGIDRDTYRSIFSFDIHGLQQIQKMNSDHIGKFLFLSSIYGAEALFTIEHALMKQQEMIFKPSGKRPILNEGLAKLKDSHTQLHEAKRKNNEYQQLIIKRDSLEEQLTSLALTKKQLDQKQRELEKIQSVLPLVREREWCKEQLQILPDTKGFPEDGLQQLEYYVVTLQPMEAQLHSLRSKYEEIKREEEELSVKQEVLQLQPVIISLREQLPLYEEKKKNSLQKEQRIEQVHHEIQLYKQRLYPHLKEEQMVTIHATVPIKEAIKKVIAEAHQLKQRKNLLDDQFESARRALEESEWKIGDLQKDILSDEERTSLDNEIAKSESLNRTHLKNEQQQIVNQIQIRKNEFKQEKNQRSFFIGCLALLLLIASGWFLIVQSWLLVGILILAMIFALIQLQRIRVKEDPLIDHLTNRLHTLEEEIKDDGAEQQSLSELLVLLEKDNKIKQSLYHEKLLLKQQERTYDRIIKLYEDWEEDQFQCNEKSSKLAVQLQVVKDTTPEALLEAFELLAHIQKLILQKQQLIVEQKLLKEELATYENQVLKIMEACQLKNDSIEKVVFELTKLAHEEETKNEKLLKLTERKAETEDSINTLTNEMLFLKNKKNELMNKVGTDNEDEYRKLAKIHQNREELEKQKIWIEKQLSTEKNIQLETFSIVGDEEMAEQLVELEKTIDQTVEKEKEVQQEFSSVLIKIQDMEENGIYSRLRHSFENEKAVVREYAEQWVIKALAKDLLYQTVERHRKLRLPALLGYIEKYFSTLTSNTYKHVYLPENKQSFIVERADGMRFFAEELSQATAEQLYLSIRLALIKTINDQIHLPIIIDDGFVHFDHQRTANIMQLLQELKQENQVIYFTCHQHIANNYQDKHMINISKMSAS</sequence>
<comment type="caution">
    <text evidence="4">The sequence shown here is derived from an EMBL/GenBank/DDBJ whole genome shotgun (WGS) entry which is preliminary data.</text>
</comment>
<keyword evidence="2" id="KW-1133">Transmembrane helix</keyword>
<feature type="transmembrane region" description="Helical" evidence="2">
    <location>
        <begin position="473"/>
        <end position="490"/>
    </location>
</feature>
<gene>
    <name evidence="4" type="ORF">E6W99_10775</name>
</gene>
<dbReference type="Proteomes" id="UP000310334">
    <property type="component" value="Unassembled WGS sequence"/>
</dbReference>
<feature type="transmembrane region" description="Helical" evidence="2">
    <location>
        <begin position="496"/>
        <end position="513"/>
    </location>
</feature>
<dbReference type="PANTHER" id="PTHR41259">
    <property type="entry name" value="DOUBLE-STRAND BREAK REPAIR RAD50 ATPASE, PUTATIVE-RELATED"/>
    <property type="match status" value="1"/>
</dbReference>
<protein>
    <recommendedName>
        <fullName evidence="3">YhaN AAA domain-containing protein</fullName>
    </recommendedName>
</protein>
<dbReference type="PANTHER" id="PTHR41259:SF1">
    <property type="entry name" value="DOUBLE-STRAND BREAK REPAIR RAD50 ATPASE, PUTATIVE-RELATED"/>
    <property type="match status" value="1"/>
</dbReference>
<organism evidence="4 5">
    <name type="scientific">Metabacillus sediminilitoris</name>
    <dbReference type="NCBI Taxonomy" id="2567941"/>
    <lineage>
        <taxon>Bacteria</taxon>
        <taxon>Bacillati</taxon>
        <taxon>Bacillota</taxon>
        <taxon>Bacilli</taxon>
        <taxon>Bacillales</taxon>
        <taxon>Bacillaceae</taxon>
        <taxon>Metabacillus</taxon>
    </lineage>
</organism>
<feature type="coiled-coil region" evidence="1">
    <location>
        <begin position="381"/>
        <end position="422"/>
    </location>
</feature>
<dbReference type="EMBL" id="SSNT01000007">
    <property type="protein sequence ID" value="THF80147.1"/>
    <property type="molecule type" value="Genomic_DNA"/>
</dbReference>
<dbReference type="InterPro" id="IPR038734">
    <property type="entry name" value="YhaN_AAA"/>
</dbReference>
<proteinExistence type="predicted"/>
<keyword evidence="1" id="KW-0175">Coiled coil</keyword>
<keyword evidence="2" id="KW-0472">Membrane</keyword>
<feature type="coiled-coil region" evidence="1">
    <location>
        <begin position="192"/>
        <end position="246"/>
    </location>
</feature>
<dbReference type="SUPFAM" id="SSF52540">
    <property type="entry name" value="P-loop containing nucleoside triphosphate hydrolases"/>
    <property type="match status" value="1"/>
</dbReference>
<accession>A0A4S4C3F4</accession>
<dbReference type="InterPro" id="IPR027417">
    <property type="entry name" value="P-loop_NTPase"/>
</dbReference>
<feature type="coiled-coil region" evidence="1">
    <location>
        <begin position="628"/>
        <end position="655"/>
    </location>
</feature>
<dbReference type="RefSeq" id="WP_136353682.1">
    <property type="nucleotide sequence ID" value="NZ_CP046266.1"/>
</dbReference>
<evidence type="ECO:0000313" key="5">
    <source>
        <dbReference type="Proteomes" id="UP000310334"/>
    </source>
</evidence>
<evidence type="ECO:0000313" key="4">
    <source>
        <dbReference type="EMBL" id="THF80147.1"/>
    </source>
</evidence>
<feature type="coiled-coil region" evidence="1">
    <location>
        <begin position="284"/>
        <end position="318"/>
    </location>
</feature>
<reference evidence="4 5" key="1">
    <citation type="submission" date="2019-04" db="EMBL/GenBank/DDBJ databases">
        <title>Bacillus sediminilitoris sp. nov., isolated from a tidal flat sediment on the East China Sea.</title>
        <authorList>
            <person name="Wei Y."/>
            <person name="Mao H."/>
            <person name="Fang J."/>
        </authorList>
    </citation>
    <scope>NUCLEOTIDE SEQUENCE [LARGE SCALE GENOMIC DNA]</scope>
    <source>
        <strain evidence="4 5">DSL-17</strain>
    </source>
</reference>
<keyword evidence="2" id="KW-0812">Transmembrane</keyword>
<dbReference type="Pfam" id="PF13514">
    <property type="entry name" value="AAA_27"/>
    <property type="match status" value="1"/>
</dbReference>
<evidence type="ECO:0000259" key="3">
    <source>
        <dbReference type="Pfam" id="PF13514"/>
    </source>
</evidence>
<evidence type="ECO:0000256" key="1">
    <source>
        <dbReference type="SAM" id="Coils"/>
    </source>
</evidence>